<accession>A0A1A7W867</accession>
<feature type="non-terminal residue" evidence="1">
    <location>
        <position position="99"/>
    </location>
</feature>
<reference evidence="1" key="1">
    <citation type="submission" date="2016-05" db="EMBL/GenBank/DDBJ databases">
        <authorList>
            <person name="Lavstsen T."/>
            <person name="Jespersen J.S."/>
        </authorList>
    </citation>
    <scope>NUCLEOTIDE SEQUENCE</scope>
    <source>
        <tissue evidence="1">Brain</tissue>
    </source>
</reference>
<dbReference type="EMBL" id="HADW01000767">
    <property type="protein sequence ID" value="SBP02167.1"/>
    <property type="molecule type" value="Transcribed_RNA"/>
</dbReference>
<evidence type="ECO:0000313" key="1">
    <source>
        <dbReference type="EMBL" id="SBP02167.1"/>
    </source>
</evidence>
<organism evidence="1">
    <name type="scientific">Iconisemion striatum</name>
    <dbReference type="NCBI Taxonomy" id="60296"/>
    <lineage>
        <taxon>Eukaryota</taxon>
        <taxon>Metazoa</taxon>
        <taxon>Chordata</taxon>
        <taxon>Craniata</taxon>
        <taxon>Vertebrata</taxon>
        <taxon>Euteleostomi</taxon>
        <taxon>Actinopterygii</taxon>
        <taxon>Neopterygii</taxon>
        <taxon>Teleostei</taxon>
        <taxon>Neoteleostei</taxon>
        <taxon>Acanthomorphata</taxon>
        <taxon>Ovalentaria</taxon>
        <taxon>Atherinomorphae</taxon>
        <taxon>Cyprinodontiformes</taxon>
        <taxon>Nothobranchiidae</taxon>
        <taxon>Iconisemion</taxon>
    </lineage>
</organism>
<dbReference type="AlphaFoldDB" id="A0A1A7W867"/>
<sequence length="99" mass="10884">KSASMRTLAKCGLRVQKGRGHLPHLRIGIPYALVSLAGNAQLKGARMQVRVLGSGLRPCPHVAGYLPKRRYFSTIRPVIHTKTQMSATKTNIFKNCSQS</sequence>
<reference evidence="1" key="2">
    <citation type="submission" date="2016-06" db="EMBL/GenBank/DDBJ databases">
        <title>The genome of a short-lived fish provides insights into sex chromosome evolution and the genetic control of aging.</title>
        <authorList>
            <person name="Reichwald K."/>
            <person name="Felder M."/>
            <person name="Petzold A."/>
            <person name="Koch P."/>
            <person name="Groth M."/>
            <person name="Platzer M."/>
        </authorList>
    </citation>
    <scope>NUCLEOTIDE SEQUENCE</scope>
    <source>
        <tissue evidence="1">Brain</tissue>
    </source>
</reference>
<protein>
    <submittedName>
        <fullName evidence="1">Uncharacterized protein</fullName>
    </submittedName>
</protein>
<gene>
    <name evidence="1" type="primary">Nfu_g_1_003737</name>
</gene>
<proteinExistence type="predicted"/>
<name>A0A1A7W867_9TELE</name>
<feature type="non-terminal residue" evidence="1">
    <location>
        <position position="1"/>
    </location>
</feature>